<feature type="transmembrane region" description="Helical" evidence="6">
    <location>
        <begin position="189"/>
        <end position="211"/>
    </location>
</feature>
<dbReference type="PANTHER" id="PTHR23510:SF3">
    <property type="entry name" value="MAJOR FACILITATOR SUPERFAMILY DOMAIN-CONTAINING PROTEIN 8"/>
    <property type="match status" value="1"/>
</dbReference>
<evidence type="ECO:0000256" key="2">
    <source>
        <dbReference type="ARBA" id="ARBA00022448"/>
    </source>
</evidence>
<proteinExistence type="predicted"/>
<dbReference type="Proteomes" id="UP000036681">
    <property type="component" value="Unplaced"/>
</dbReference>
<keyword evidence="3 6" id="KW-0812">Transmembrane</keyword>
<keyword evidence="4 6" id="KW-1133">Transmembrane helix</keyword>
<organism evidence="7 8">
    <name type="scientific">Ascaris lumbricoides</name>
    <name type="common">Giant roundworm</name>
    <dbReference type="NCBI Taxonomy" id="6252"/>
    <lineage>
        <taxon>Eukaryota</taxon>
        <taxon>Metazoa</taxon>
        <taxon>Ecdysozoa</taxon>
        <taxon>Nematoda</taxon>
        <taxon>Chromadorea</taxon>
        <taxon>Rhabditida</taxon>
        <taxon>Spirurina</taxon>
        <taxon>Ascaridomorpha</taxon>
        <taxon>Ascaridoidea</taxon>
        <taxon>Ascarididae</taxon>
        <taxon>Ascaris</taxon>
    </lineage>
</organism>
<dbReference type="PANTHER" id="PTHR23510">
    <property type="entry name" value="INNER MEMBRANE TRANSPORT PROTEIN YAJR"/>
    <property type="match status" value="1"/>
</dbReference>
<dbReference type="WBParaSite" id="ALUE_0001933201-mRNA-1">
    <property type="protein sequence ID" value="ALUE_0001933201-mRNA-1"/>
    <property type="gene ID" value="ALUE_0001933201"/>
</dbReference>
<accession>A0A0M3IKQ5</accession>
<feature type="transmembrane region" description="Helical" evidence="6">
    <location>
        <begin position="263"/>
        <end position="283"/>
    </location>
</feature>
<name>A0A0M3IKQ5_ASCLU</name>
<feature type="transmembrane region" description="Helical" evidence="6">
    <location>
        <begin position="223"/>
        <end position="243"/>
    </location>
</feature>
<evidence type="ECO:0000256" key="6">
    <source>
        <dbReference type="SAM" id="Phobius"/>
    </source>
</evidence>
<evidence type="ECO:0000256" key="3">
    <source>
        <dbReference type="ARBA" id="ARBA00022692"/>
    </source>
</evidence>
<sequence length="350" mass="39132">MFLTLIGHYGDVFDIYWSFGMFSNGQTEKDVGEPLLSKKIATSAQTKKRRPRELEIIDRPIESATGQCNTYDASFAGVMPRTPLTPSTIFNFELPHSPGLPDSPVYVETHPRTFSFKRVSIPSTVEEISAESEVTTKKRFTHSDSPTTNWKSIWIMGIILFLVKMQFAVYYASVWPFLQEVDSSATTTFYGLMTASYSLGASILLQTYSAIASSEKDKSTAAAISDGAYCLGIAFGPVFQLIFSPIGYPGIAIGPFILNMYTASAFTANGMILLALFFIIFVFREQYNHIVNEKKFDKSWVGSPYSMIVFKWTRSQTAKYNSALVSATGILGFAFLAFYIWTKIGRRYII</sequence>
<dbReference type="SUPFAM" id="SSF103473">
    <property type="entry name" value="MFS general substrate transporter"/>
    <property type="match status" value="1"/>
</dbReference>
<protein>
    <submittedName>
        <fullName evidence="8">Solute carrier family 40 protein</fullName>
    </submittedName>
</protein>
<evidence type="ECO:0000313" key="7">
    <source>
        <dbReference type="Proteomes" id="UP000036681"/>
    </source>
</evidence>
<feature type="transmembrane region" description="Helical" evidence="6">
    <location>
        <begin position="320"/>
        <end position="341"/>
    </location>
</feature>
<dbReference type="InterPro" id="IPR051068">
    <property type="entry name" value="MFS_Domain-Containing_Protein"/>
</dbReference>
<dbReference type="GO" id="GO:0012505">
    <property type="term" value="C:endomembrane system"/>
    <property type="evidence" value="ECO:0007669"/>
    <property type="project" value="UniProtKB-SubCell"/>
</dbReference>
<keyword evidence="2" id="KW-0813">Transport</keyword>
<evidence type="ECO:0000256" key="5">
    <source>
        <dbReference type="ARBA" id="ARBA00023136"/>
    </source>
</evidence>
<keyword evidence="7" id="KW-1185">Reference proteome</keyword>
<dbReference type="AlphaFoldDB" id="A0A0M3IKQ5"/>
<evidence type="ECO:0000313" key="8">
    <source>
        <dbReference type="WBParaSite" id="ALUE_0001933201-mRNA-1"/>
    </source>
</evidence>
<reference evidence="8" key="1">
    <citation type="submission" date="2017-02" db="UniProtKB">
        <authorList>
            <consortium name="WormBaseParasite"/>
        </authorList>
    </citation>
    <scope>IDENTIFICATION</scope>
</reference>
<keyword evidence="5 6" id="KW-0472">Membrane</keyword>
<dbReference type="InterPro" id="IPR036259">
    <property type="entry name" value="MFS_trans_sf"/>
</dbReference>
<evidence type="ECO:0000256" key="4">
    <source>
        <dbReference type="ARBA" id="ARBA00022989"/>
    </source>
</evidence>
<feature type="transmembrane region" description="Helical" evidence="6">
    <location>
        <begin position="153"/>
        <end position="177"/>
    </location>
</feature>
<evidence type="ECO:0000256" key="1">
    <source>
        <dbReference type="ARBA" id="ARBA00004127"/>
    </source>
</evidence>
<comment type="subcellular location">
    <subcellularLocation>
        <location evidence="1">Endomembrane system</location>
        <topology evidence="1">Multi-pass membrane protein</topology>
    </subcellularLocation>
</comment>
<dbReference type="GO" id="GO:0005765">
    <property type="term" value="C:lysosomal membrane"/>
    <property type="evidence" value="ECO:0007669"/>
    <property type="project" value="TreeGrafter"/>
</dbReference>